<organism evidence="1 2">
    <name type="scientific">Tritrichomonas foetus</name>
    <dbReference type="NCBI Taxonomy" id="1144522"/>
    <lineage>
        <taxon>Eukaryota</taxon>
        <taxon>Metamonada</taxon>
        <taxon>Parabasalia</taxon>
        <taxon>Tritrichomonadida</taxon>
        <taxon>Tritrichomonadidae</taxon>
        <taxon>Tritrichomonas</taxon>
    </lineage>
</organism>
<comment type="caution">
    <text evidence="1">The sequence shown here is derived from an EMBL/GenBank/DDBJ whole genome shotgun (WGS) entry which is preliminary data.</text>
</comment>
<sequence length="188" mass="21827">MIFHFLINYHSKSSQFISFMGNLFSRPFFAITPKNNKPQTLPDCILSSNKEMKAKEELHKRHSPQKRQDTTTNIILASDEMDSEENADEINWDEIDTITFLPPENPKLNSNFDSEIYEPSELDEKLVFDILSGHLSRFCEDELKCSLDELLKEFERSNSSTSEDTAKNQKELMSKKIQSIQKMILQPT</sequence>
<dbReference type="VEuPathDB" id="TrichDB:TRFO_31136"/>
<dbReference type="GeneID" id="94842459"/>
<name>A0A1J4JWN2_9EUKA</name>
<reference evidence="1" key="1">
    <citation type="submission" date="2016-10" db="EMBL/GenBank/DDBJ databases">
        <authorList>
            <person name="Benchimol M."/>
            <person name="Almeida L.G."/>
            <person name="Vasconcelos A.T."/>
            <person name="Perreira-Neves A."/>
            <person name="Rosa I.A."/>
            <person name="Tasca T."/>
            <person name="Bogo M.R."/>
            <person name="de Souza W."/>
        </authorList>
    </citation>
    <scope>NUCLEOTIDE SEQUENCE [LARGE SCALE GENOMIC DNA]</scope>
    <source>
        <strain evidence="1">K</strain>
    </source>
</reference>
<dbReference type="Proteomes" id="UP000179807">
    <property type="component" value="Unassembled WGS sequence"/>
</dbReference>
<dbReference type="AlphaFoldDB" id="A0A1J4JWN2"/>
<dbReference type="EMBL" id="MLAK01000889">
    <property type="protein sequence ID" value="OHT01942.1"/>
    <property type="molecule type" value="Genomic_DNA"/>
</dbReference>
<evidence type="ECO:0000313" key="1">
    <source>
        <dbReference type="EMBL" id="OHT01942.1"/>
    </source>
</evidence>
<dbReference type="RefSeq" id="XP_068355078.1">
    <property type="nucleotide sequence ID" value="XM_068507755.1"/>
</dbReference>
<evidence type="ECO:0000313" key="2">
    <source>
        <dbReference type="Proteomes" id="UP000179807"/>
    </source>
</evidence>
<protein>
    <submittedName>
        <fullName evidence="1">Uncharacterized protein</fullName>
    </submittedName>
</protein>
<proteinExistence type="predicted"/>
<gene>
    <name evidence="1" type="ORF">TRFO_31136</name>
</gene>
<keyword evidence="2" id="KW-1185">Reference proteome</keyword>
<accession>A0A1J4JWN2</accession>